<evidence type="ECO:0000313" key="6">
    <source>
        <dbReference type="Proteomes" id="UP000236327"/>
    </source>
</evidence>
<dbReference type="Gene3D" id="1.20.120.530">
    <property type="entry name" value="GntR ligand-binding domain-like"/>
    <property type="match status" value="1"/>
</dbReference>
<proteinExistence type="predicted"/>
<dbReference type="InterPro" id="IPR036390">
    <property type="entry name" value="WH_DNA-bd_sf"/>
</dbReference>
<dbReference type="PROSITE" id="PS50949">
    <property type="entry name" value="HTH_GNTR"/>
    <property type="match status" value="1"/>
</dbReference>
<dbReference type="PANTHER" id="PTHR43537:SF49">
    <property type="entry name" value="TRANSCRIPTIONAL REGULATORY PROTEIN"/>
    <property type="match status" value="1"/>
</dbReference>
<dbReference type="CDD" id="cd07377">
    <property type="entry name" value="WHTH_GntR"/>
    <property type="match status" value="1"/>
</dbReference>
<organism evidence="5 6">
    <name type="scientific">Novosphingobium guangzhouense</name>
    <dbReference type="NCBI Taxonomy" id="1850347"/>
    <lineage>
        <taxon>Bacteria</taxon>
        <taxon>Pseudomonadati</taxon>
        <taxon>Pseudomonadota</taxon>
        <taxon>Alphaproteobacteria</taxon>
        <taxon>Sphingomonadales</taxon>
        <taxon>Sphingomonadaceae</taxon>
        <taxon>Novosphingobium</taxon>
    </lineage>
</organism>
<dbReference type="EMBL" id="LYMM01000001">
    <property type="protein sequence ID" value="PNU06929.1"/>
    <property type="molecule type" value="Genomic_DNA"/>
</dbReference>
<evidence type="ECO:0000256" key="1">
    <source>
        <dbReference type="ARBA" id="ARBA00023015"/>
    </source>
</evidence>
<dbReference type="InterPro" id="IPR036388">
    <property type="entry name" value="WH-like_DNA-bd_sf"/>
</dbReference>
<dbReference type="SMART" id="SM00345">
    <property type="entry name" value="HTH_GNTR"/>
    <property type="match status" value="1"/>
</dbReference>
<evidence type="ECO:0000256" key="2">
    <source>
        <dbReference type="ARBA" id="ARBA00023125"/>
    </source>
</evidence>
<dbReference type="OrthoDB" id="9810548at2"/>
<dbReference type="Gene3D" id="1.10.10.10">
    <property type="entry name" value="Winged helix-like DNA-binding domain superfamily/Winged helix DNA-binding domain"/>
    <property type="match status" value="1"/>
</dbReference>
<dbReference type="SUPFAM" id="SSF46785">
    <property type="entry name" value="Winged helix' DNA-binding domain"/>
    <property type="match status" value="1"/>
</dbReference>
<dbReference type="RefSeq" id="WP_103094209.1">
    <property type="nucleotide sequence ID" value="NZ_LYMM01000001.1"/>
</dbReference>
<evidence type="ECO:0000313" key="5">
    <source>
        <dbReference type="EMBL" id="PNU06929.1"/>
    </source>
</evidence>
<keyword evidence="1" id="KW-0805">Transcription regulation</keyword>
<feature type="domain" description="HTH gntR-type" evidence="4">
    <location>
        <begin position="10"/>
        <end position="77"/>
    </location>
</feature>
<dbReference type="InterPro" id="IPR011711">
    <property type="entry name" value="GntR_C"/>
</dbReference>
<keyword evidence="6" id="KW-1185">Reference proteome</keyword>
<accession>A0A2K2G7D2</accession>
<gene>
    <name evidence="5" type="ORF">A8V01_01510</name>
</gene>
<dbReference type="Proteomes" id="UP000236327">
    <property type="component" value="Unassembled WGS sequence"/>
</dbReference>
<keyword evidence="3" id="KW-0804">Transcription</keyword>
<keyword evidence="2" id="KW-0238">DNA-binding</keyword>
<dbReference type="Pfam" id="PF00392">
    <property type="entry name" value="GntR"/>
    <property type="match status" value="1"/>
</dbReference>
<dbReference type="PANTHER" id="PTHR43537">
    <property type="entry name" value="TRANSCRIPTIONAL REGULATOR, GNTR FAMILY"/>
    <property type="match status" value="1"/>
</dbReference>
<name>A0A2K2G7D2_9SPHN</name>
<dbReference type="SUPFAM" id="SSF48008">
    <property type="entry name" value="GntR ligand-binding domain-like"/>
    <property type="match status" value="1"/>
</dbReference>
<dbReference type="SMART" id="SM00895">
    <property type="entry name" value="FCD"/>
    <property type="match status" value="1"/>
</dbReference>
<sequence length="245" mass="26606">MTIDNAVPQGAAGQRVADVLAERILSGALPPGSRIKQDELADELATSRIPVRDALRILEARGLVTMRANAGARVTSLTRRDLEVSYEIRERIEPLLLADSVPHLTDADLADLRAVMARNEETVDVDEAIALGREFHWITYRRHSTPLLAQIVERVWDTTQSYRRAYMKLAMASAADGGNGGGSGGAKTGGARTHDLEHQLLYDAIAKGEIETAQAALVMHIRRTRTGLVRYGHLLGDGAPTLAVD</sequence>
<dbReference type="Pfam" id="PF07729">
    <property type="entry name" value="FCD"/>
    <property type="match status" value="1"/>
</dbReference>
<protein>
    <submittedName>
        <fullName evidence="5">GntR family transcriptional regulator</fullName>
    </submittedName>
</protein>
<dbReference type="InterPro" id="IPR000524">
    <property type="entry name" value="Tscrpt_reg_HTH_GntR"/>
</dbReference>
<reference evidence="5 6" key="1">
    <citation type="submission" date="2016-05" db="EMBL/GenBank/DDBJ databases">
        <title>Complete genome sequence of Novosphingobium guangzhouense SA925(T).</title>
        <authorList>
            <person name="Sha S."/>
        </authorList>
    </citation>
    <scope>NUCLEOTIDE SEQUENCE [LARGE SCALE GENOMIC DNA]</scope>
    <source>
        <strain evidence="5 6">SA925</strain>
    </source>
</reference>
<comment type="caution">
    <text evidence="5">The sequence shown here is derived from an EMBL/GenBank/DDBJ whole genome shotgun (WGS) entry which is preliminary data.</text>
</comment>
<evidence type="ECO:0000259" key="4">
    <source>
        <dbReference type="PROSITE" id="PS50949"/>
    </source>
</evidence>
<evidence type="ECO:0000256" key="3">
    <source>
        <dbReference type="ARBA" id="ARBA00023163"/>
    </source>
</evidence>
<dbReference type="InterPro" id="IPR008920">
    <property type="entry name" value="TF_FadR/GntR_C"/>
</dbReference>
<dbReference type="GO" id="GO:0003700">
    <property type="term" value="F:DNA-binding transcription factor activity"/>
    <property type="evidence" value="ECO:0007669"/>
    <property type="project" value="InterPro"/>
</dbReference>
<dbReference type="GO" id="GO:0003677">
    <property type="term" value="F:DNA binding"/>
    <property type="evidence" value="ECO:0007669"/>
    <property type="project" value="UniProtKB-KW"/>
</dbReference>
<dbReference type="AlphaFoldDB" id="A0A2K2G7D2"/>